<dbReference type="InterPro" id="IPR001806">
    <property type="entry name" value="Small_GTPase"/>
</dbReference>
<dbReference type="SMART" id="SM00174">
    <property type="entry name" value="RHO"/>
    <property type="match status" value="1"/>
</dbReference>
<dbReference type="SUPFAM" id="SSF52540">
    <property type="entry name" value="P-loop containing nucleoside triphosphate hydrolases"/>
    <property type="match status" value="1"/>
</dbReference>
<dbReference type="PROSITE" id="PS51420">
    <property type="entry name" value="RHO"/>
    <property type="match status" value="1"/>
</dbReference>
<sequence length="199" mass="22532">MSDALINETKKELHFKLVLLGDSSVGKSSLVIRFDKGTYQEYQESTIGAAFFMKTATVDNRPIKYEIWDTAGQERYHTLAPMYYRGAQAAIVVYDISKENTFYRAKVWIQELHKQASTDIVIALCGNKNDLVDEREVSKEEALKYAQEENLIFMETSSKSNHNVTEIFANIARKIPTSSSTPKSKININKPTSVQSNCC</sequence>
<protein>
    <submittedName>
        <fullName evidence="4">Ras-related protein Rab-21</fullName>
    </submittedName>
</protein>
<dbReference type="PROSITE" id="PS51421">
    <property type="entry name" value="RAS"/>
    <property type="match status" value="1"/>
</dbReference>
<reference evidence="4 5" key="1">
    <citation type="submission" date="2016-04" db="EMBL/GenBank/DDBJ databases">
        <title>The genome of Intoshia linei affirms orthonectids as highly simplified spiralians.</title>
        <authorList>
            <person name="Mikhailov K.V."/>
            <person name="Slusarev G.S."/>
            <person name="Nikitin M.A."/>
            <person name="Logacheva M.D."/>
            <person name="Penin A."/>
            <person name="Aleoshin V."/>
            <person name="Panchin Y.V."/>
        </authorList>
    </citation>
    <scope>NUCLEOTIDE SEQUENCE [LARGE SCALE GENOMIC DNA]</scope>
    <source>
        <strain evidence="4">Intl2013</strain>
        <tissue evidence="4">Whole animal</tissue>
    </source>
</reference>
<dbReference type="SMART" id="SM00176">
    <property type="entry name" value="RAN"/>
    <property type="match status" value="1"/>
</dbReference>
<proteinExistence type="inferred from homology"/>
<dbReference type="Proteomes" id="UP000078046">
    <property type="component" value="Unassembled WGS sequence"/>
</dbReference>
<dbReference type="EMBL" id="LWCA01001548">
    <property type="protein sequence ID" value="OAF64900.1"/>
    <property type="molecule type" value="Genomic_DNA"/>
</dbReference>
<dbReference type="FunFam" id="3.40.50.300:FF:000823">
    <property type="entry name" value="Small GTPase RAB, putative"/>
    <property type="match status" value="1"/>
</dbReference>
<comment type="caution">
    <text evidence="4">The sequence shown here is derived from an EMBL/GenBank/DDBJ whole genome shotgun (WGS) entry which is preliminary data.</text>
</comment>
<evidence type="ECO:0000313" key="5">
    <source>
        <dbReference type="Proteomes" id="UP000078046"/>
    </source>
</evidence>
<feature type="region of interest" description="Disordered" evidence="3">
    <location>
        <begin position="177"/>
        <end position="199"/>
    </location>
</feature>
<dbReference type="CDD" id="cd01860">
    <property type="entry name" value="Rab5_related"/>
    <property type="match status" value="1"/>
</dbReference>
<dbReference type="PRINTS" id="PR00449">
    <property type="entry name" value="RASTRNSFRMNG"/>
</dbReference>
<dbReference type="AlphaFoldDB" id="A0A177ASV8"/>
<evidence type="ECO:0000256" key="2">
    <source>
        <dbReference type="ARBA" id="ARBA00022741"/>
    </source>
</evidence>
<dbReference type="GO" id="GO:0005525">
    <property type="term" value="F:GTP binding"/>
    <property type="evidence" value="ECO:0007669"/>
    <property type="project" value="InterPro"/>
</dbReference>
<evidence type="ECO:0000313" key="4">
    <source>
        <dbReference type="EMBL" id="OAF64900.1"/>
    </source>
</evidence>
<accession>A0A177ASV8</accession>
<gene>
    <name evidence="4" type="ORF">A3Q56_07389</name>
</gene>
<feature type="compositionally biased region" description="Low complexity" evidence="3">
    <location>
        <begin position="177"/>
        <end position="190"/>
    </location>
</feature>
<dbReference type="Gene3D" id="3.40.50.300">
    <property type="entry name" value="P-loop containing nucleotide triphosphate hydrolases"/>
    <property type="match status" value="1"/>
</dbReference>
<dbReference type="InterPro" id="IPR027417">
    <property type="entry name" value="P-loop_NTPase"/>
</dbReference>
<keyword evidence="5" id="KW-1185">Reference proteome</keyword>
<dbReference type="PANTHER" id="PTHR47978">
    <property type="match status" value="1"/>
</dbReference>
<evidence type="ECO:0000256" key="3">
    <source>
        <dbReference type="SAM" id="MobiDB-lite"/>
    </source>
</evidence>
<dbReference type="GO" id="GO:0003924">
    <property type="term" value="F:GTPase activity"/>
    <property type="evidence" value="ECO:0007669"/>
    <property type="project" value="InterPro"/>
</dbReference>
<dbReference type="OrthoDB" id="63533at2759"/>
<dbReference type="NCBIfam" id="TIGR00231">
    <property type="entry name" value="small_GTP"/>
    <property type="match status" value="1"/>
</dbReference>
<keyword evidence="2" id="KW-0547">Nucleotide-binding</keyword>
<dbReference type="PROSITE" id="PS51419">
    <property type="entry name" value="RAB"/>
    <property type="match status" value="1"/>
</dbReference>
<name>A0A177ASV8_9BILA</name>
<dbReference type="SMART" id="SM00173">
    <property type="entry name" value="RAS"/>
    <property type="match status" value="1"/>
</dbReference>
<dbReference type="SMART" id="SM00175">
    <property type="entry name" value="RAB"/>
    <property type="match status" value="1"/>
</dbReference>
<organism evidence="4 5">
    <name type="scientific">Intoshia linei</name>
    <dbReference type="NCBI Taxonomy" id="1819745"/>
    <lineage>
        <taxon>Eukaryota</taxon>
        <taxon>Metazoa</taxon>
        <taxon>Spiralia</taxon>
        <taxon>Lophotrochozoa</taxon>
        <taxon>Mesozoa</taxon>
        <taxon>Orthonectida</taxon>
        <taxon>Rhopaluridae</taxon>
        <taxon>Intoshia</taxon>
    </lineage>
</organism>
<evidence type="ECO:0000256" key="1">
    <source>
        <dbReference type="ARBA" id="ARBA00006270"/>
    </source>
</evidence>
<comment type="similarity">
    <text evidence="1">Belongs to the small GTPase superfamily. Rab family.</text>
</comment>
<dbReference type="Pfam" id="PF00071">
    <property type="entry name" value="Ras"/>
    <property type="match status" value="1"/>
</dbReference>
<dbReference type="InterPro" id="IPR005225">
    <property type="entry name" value="Small_GTP-bd"/>
</dbReference>